<keyword evidence="2" id="KW-1185">Reference proteome</keyword>
<feature type="non-terminal residue" evidence="1">
    <location>
        <position position="54"/>
    </location>
</feature>
<name>A0AAV1SSV1_9ROSI</name>
<accession>A0AAV1SSV1</accession>
<protein>
    <submittedName>
        <fullName evidence="1">Uncharacterized protein</fullName>
    </submittedName>
</protein>
<gene>
    <name evidence="1" type="ORF">DCAF_LOCUS25895</name>
</gene>
<dbReference type="AlphaFoldDB" id="A0AAV1SSV1"/>
<evidence type="ECO:0000313" key="1">
    <source>
        <dbReference type="EMBL" id="CAK7355635.1"/>
    </source>
</evidence>
<evidence type="ECO:0000313" key="2">
    <source>
        <dbReference type="Proteomes" id="UP001314170"/>
    </source>
</evidence>
<dbReference type="Proteomes" id="UP001314170">
    <property type="component" value="Unassembled WGS sequence"/>
</dbReference>
<comment type="caution">
    <text evidence="1">The sequence shown here is derived from an EMBL/GenBank/DDBJ whole genome shotgun (WGS) entry which is preliminary data.</text>
</comment>
<sequence length="54" mass="6503">MARQLEEARKRSDVVTREAIALRNLSREVYKGTTHNPRRPFMIYLRRCNDILEE</sequence>
<organism evidence="1 2">
    <name type="scientific">Dovyalis caffra</name>
    <dbReference type="NCBI Taxonomy" id="77055"/>
    <lineage>
        <taxon>Eukaryota</taxon>
        <taxon>Viridiplantae</taxon>
        <taxon>Streptophyta</taxon>
        <taxon>Embryophyta</taxon>
        <taxon>Tracheophyta</taxon>
        <taxon>Spermatophyta</taxon>
        <taxon>Magnoliopsida</taxon>
        <taxon>eudicotyledons</taxon>
        <taxon>Gunneridae</taxon>
        <taxon>Pentapetalae</taxon>
        <taxon>rosids</taxon>
        <taxon>fabids</taxon>
        <taxon>Malpighiales</taxon>
        <taxon>Salicaceae</taxon>
        <taxon>Flacourtieae</taxon>
        <taxon>Dovyalis</taxon>
    </lineage>
</organism>
<proteinExistence type="predicted"/>
<reference evidence="1 2" key="1">
    <citation type="submission" date="2024-01" db="EMBL/GenBank/DDBJ databases">
        <authorList>
            <person name="Waweru B."/>
        </authorList>
    </citation>
    <scope>NUCLEOTIDE SEQUENCE [LARGE SCALE GENOMIC DNA]</scope>
</reference>
<dbReference type="EMBL" id="CAWUPB010001195">
    <property type="protein sequence ID" value="CAK7355635.1"/>
    <property type="molecule type" value="Genomic_DNA"/>
</dbReference>